<evidence type="ECO:0000256" key="5">
    <source>
        <dbReference type="ARBA" id="ARBA00022640"/>
    </source>
</evidence>
<feature type="coiled-coil region" evidence="19">
    <location>
        <begin position="919"/>
        <end position="946"/>
    </location>
</feature>
<dbReference type="PANTHER" id="PTHR32523:SF8">
    <property type="entry name" value="DOLICHOL KINASE"/>
    <property type="match status" value="1"/>
</dbReference>
<evidence type="ECO:0000256" key="11">
    <source>
        <dbReference type="ARBA" id="ARBA00022833"/>
    </source>
</evidence>
<dbReference type="InterPro" id="IPR039606">
    <property type="entry name" value="Phytol/farnesol_kinase"/>
</dbReference>
<dbReference type="GO" id="GO:0010276">
    <property type="term" value="F:phytol kinase activity"/>
    <property type="evidence" value="ECO:0007669"/>
    <property type="project" value="UniProtKB-EC"/>
</dbReference>
<keyword evidence="19" id="KW-0175">Coiled coil</keyword>
<keyword evidence="13" id="KW-1133">Transmembrane helix</keyword>
<dbReference type="EC" id="2.7.1.182" evidence="16"/>
<evidence type="ECO:0000256" key="1">
    <source>
        <dbReference type="ARBA" id="ARBA00004141"/>
    </source>
</evidence>
<evidence type="ECO:0000256" key="7">
    <source>
        <dbReference type="ARBA" id="ARBA00022692"/>
    </source>
</evidence>
<comment type="similarity">
    <text evidence="3">Belongs to the polyprenol kinase family.</text>
</comment>
<keyword evidence="10" id="KW-0418">Kinase</keyword>
<keyword evidence="6" id="KW-0808">Transferase</keyword>
<dbReference type="PROSITE" id="PS50865">
    <property type="entry name" value="ZF_MYND_2"/>
    <property type="match status" value="1"/>
</dbReference>
<dbReference type="SUPFAM" id="SSF144232">
    <property type="entry name" value="HIT/MYND zinc finger-like"/>
    <property type="match status" value="1"/>
</dbReference>
<comment type="catalytic activity">
    <reaction evidence="17">
        <text>phytol + CTP = phytyl phosphate + CDP + H(+)</text>
        <dbReference type="Rhea" id="RHEA:38055"/>
        <dbReference type="ChEBI" id="CHEBI:15378"/>
        <dbReference type="ChEBI" id="CHEBI:17327"/>
        <dbReference type="ChEBI" id="CHEBI:37563"/>
        <dbReference type="ChEBI" id="CHEBI:58069"/>
        <dbReference type="ChEBI" id="CHEBI:75483"/>
        <dbReference type="EC" id="2.7.1.182"/>
    </reaction>
</comment>
<evidence type="ECO:0000256" key="14">
    <source>
        <dbReference type="ARBA" id="ARBA00023136"/>
    </source>
</evidence>
<dbReference type="InterPro" id="IPR002893">
    <property type="entry name" value="Znf_MYND"/>
</dbReference>
<dbReference type="Proteomes" id="UP000541558">
    <property type="component" value="Unassembled WGS sequence"/>
</dbReference>
<evidence type="ECO:0000256" key="10">
    <source>
        <dbReference type="ARBA" id="ARBA00022777"/>
    </source>
</evidence>
<evidence type="ECO:0000256" key="2">
    <source>
        <dbReference type="ARBA" id="ARBA00004229"/>
    </source>
</evidence>
<dbReference type="EMBL" id="JAACJK010000002">
    <property type="protein sequence ID" value="KAF5340946.1"/>
    <property type="molecule type" value="Genomic_DNA"/>
</dbReference>
<evidence type="ECO:0000256" key="6">
    <source>
        <dbReference type="ARBA" id="ARBA00022679"/>
    </source>
</evidence>
<keyword evidence="12" id="KW-0809">Transit peptide</keyword>
<comment type="caution">
    <text evidence="21">The sequence shown here is derived from an EMBL/GenBank/DDBJ whole genome shotgun (WGS) entry which is preliminary data.</text>
</comment>
<protein>
    <recommendedName>
        <fullName evidence="16">phytol kinase</fullName>
        <ecNumber evidence="16">2.7.1.182</ecNumber>
    </recommendedName>
</protein>
<keyword evidence="22" id="KW-1185">Reference proteome</keyword>
<evidence type="ECO:0000256" key="13">
    <source>
        <dbReference type="ARBA" id="ARBA00022989"/>
    </source>
</evidence>
<dbReference type="Gene3D" id="6.10.140.2220">
    <property type="match status" value="1"/>
</dbReference>
<evidence type="ECO:0000256" key="4">
    <source>
        <dbReference type="ARBA" id="ARBA00022528"/>
    </source>
</evidence>
<keyword evidence="4" id="KW-0150">Chloroplast</keyword>
<evidence type="ECO:0000256" key="16">
    <source>
        <dbReference type="ARBA" id="ARBA00039024"/>
    </source>
</evidence>
<evidence type="ECO:0000256" key="3">
    <source>
        <dbReference type="ARBA" id="ARBA00010794"/>
    </source>
</evidence>
<dbReference type="OrthoDB" id="3045818at2759"/>
<keyword evidence="9 18" id="KW-0863">Zinc-finger</keyword>
<keyword evidence="5" id="KW-0934">Plastid</keyword>
<dbReference type="PANTHER" id="PTHR32523">
    <property type="entry name" value="PHYTOL KINASE 1, CHLOROPLASTIC"/>
    <property type="match status" value="1"/>
</dbReference>
<comment type="subcellular location">
    <subcellularLocation>
        <location evidence="1">Membrane</location>
        <topology evidence="1">Multi-pass membrane protein</topology>
    </subcellularLocation>
    <subcellularLocation>
        <location evidence="2">Plastid</location>
        <location evidence="2">Chloroplast</location>
    </subcellularLocation>
</comment>
<keyword evidence="14" id="KW-0472">Membrane</keyword>
<organism evidence="21 22">
    <name type="scientific">Ephemerocybe angulata</name>
    <dbReference type="NCBI Taxonomy" id="980116"/>
    <lineage>
        <taxon>Eukaryota</taxon>
        <taxon>Fungi</taxon>
        <taxon>Dikarya</taxon>
        <taxon>Basidiomycota</taxon>
        <taxon>Agaricomycotina</taxon>
        <taxon>Agaricomycetes</taxon>
        <taxon>Agaricomycetidae</taxon>
        <taxon>Agaricales</taxon>
        <taxon>Agaricineae</taxon>
        <taxon>Psathyrellaceae</taxon>
        <taxon>Ephemerocybe</taxon>
    </lineage>
</organism>
<evidence type="ECO:0000256" key="18">
    <source>
        <dbReference type="PROSITE-ProRule" id="PRU00134"/>
    </source>
</evidence>
<proteinExistence type="inferred from homology"/>
<evidence type="ECO:0000313" key="22">
    <source>
        <dbReference type="Proteomes" id="UP000541558"/>
    </source>
</evidence>
<evidence type="ECO:0000256" key="19">
    <source>
        <dbReference type="SAM" id="Coils"/>
    </source>
</evidence>
<accession>A0A8H5FLA3</accession>
<evidence type="ECO:0000256" key="9">
    <source>
        <dbReference type="ARBA" id="ARBA00022771"/>
    </source>
</evidence>
<dbReference type="Pfam" id="PF01753">
    <property type="entry name" value="zf-MYND"/>
    <property type="match status" value="1"/>
</dbReference>
<evidence type="ECO:0000256" key="17">
    <source>
        <dbReference type="ARBA" id="ARBA00048889"/>
    </source>
</evidence>
<reference evidence="21 22" key="1">
    <citation type="journal article" date="2020" name="ISME J.">
        <title>Uncovering the hidden diversity of litter-decomposition mechanisms in mushroom-forming fungi.</title>
        <authorList>
            <person name="Floudas D."/>
            <person name="Bentzer J."/>
            <person name="Ahren D."/>
            <person name="Johansson T."/>
            <person name="Persson P."/>
            <person name="Tunlid A."/>
        </authorList>
    </citation>
    <scope>NUCLEOTIDE SEQUENCE [LARGE SCALE GENOMIC DNA]</scope>
    <source>
        <strain evidence="21 22">CBS 175.51</strain>
    </source>
</reference>
<evidence type="ECO:0000313" key="21">
    <source>
        <dbReference type="EMBL" id="KAF5340946.1"/>
    </source>
</evidence>
<feature type="domain" description="MYND-type" evidence="20">
    <location>
        <begin position="457"/>
        <end position="504"/>
    </location>
</feature>
<comment type="pathway">
    <text evidence="15">Cofactor biosynthesis; tocopherol biosynthesis.</text>
</comment>
<keyword evidence="11" id="KW-0862">Zinc</keyword>
<evidence type="ECO:0000259" key="20">
    <source>
        <dbReference type="PROSITE" id="PS50865"/>
    </source>
</evidence>
<keyword evidence="7" id="KW-0812">Transmembrane</keyword>
<dbReference type="AlphaFoldDB" id="A0A8H5FLA3"/>
<evidence type="ECO:0000256" key="15">
    <source>
        <dbReference type="ARBA" id="ARBA00024015"/>
    </source>
</evidence>
<dbReference type="GO" id="GO:0016020">
    <property type="term" value="C:membrane"/>
    <property type="evidence" value="ECO:0007669"/>
    <property type="project" value="UniProtKB-SubCell"/>
</dbReference>
<keyword evidence="8" id="KW-0479">Metal-binding</keyword>
<dbReference type="GO" id="GO:0008270">
    <property type="term" value="F:zinc ion binding"/>
    <property type="evidence" value="ECO:0007669"/>
    <property type="project" value="UniProtKB-KW"/>
</dbReference>
<gene>
    <name evidence="21" type="ORF">D9611_006010</name>
</gene>
<evidence type="ECO:0000256" key="12">
    <source>
        <dbReference type="ARBA" id="ARBA00022946"/>
    </source>
</evidence>
<sequence>MTIWMTGNAAAKLAVNHQVPTTVLKQSTDAKMHTTQESSGMASRKRLHELVTRPSISSENCTIDVIRDVLAGFSAENLPVVRDLSQASPQEHQNLEDAVALTYRLCEVIRAIDAKEWKPVAVEMVLEALEDIYRWVVACFQISFTFLRVEPQSQIWTNSSMSTRYSSILTHIILCDSRIFRLSISSPRFLDLVIWTWTSDNEHAETCQDDLNNRFLLLQSVLNDEYGLESLAQRLLTDPRKLKSFLHSTVSKARQANQAPTFEVGFASISHILEIVTLLSNSSANSDVWYTLLKLGYVQGMMHGITSLAAKEYTPTSTSMHWGLLCPIYLFVYTVIIHDRRIVSNFKDIYQNRDFIHLFVRASTLLIPPSQNDHAMYSKSVLGSLAACMIHPCVLRKPTSGDSIWDPFTEEIRSGEQPPNTGYILYPELKAAWSRFLDFRAARAQMIEQEPTSLCDNPLCKRWSKLSSIPFDQGSKKCSGCSSVVYCSKRCQKQDWVTFHRVECSQAAVHHMRCKELEQRYSHKTRSIHVRYLVSWYNMQGTGIAEGERKRRHPDHSIFEILPCKNEAAGVGPHDNFILSLRDSSSADPQWWKPGSAKISQTWLRPRLAAMVDEYRLGSGGRLVQGSFPLGKSTFMDVLVKLRKINGVYQGVYSVAKLVSKVDELIASITKEAEEKAKLGEGFDINASKSAEEFVESLEDTTRTEFVLDPERVNALQAYAQTHWRPYRNLPPGWHSKWLNWDLHLTFYYPTPYYFLLVPQIDMMLNVRYAIPGQARPLMYNNAKEAWFFDVWPRDVELDLNSREDAARKLYYLDWEKEELWAVKGERTFKEVCRDMSQGGLEALELEKVECDVEGEAIIDRVMEDDESAIPLLVERLGYVPAPAEELSLNYLDRTEEVLGRSLDADEEVVPEDVRKESETVYEEVLQMLREEMKGAESEEVEELAESLKEMAPEEMKPLRDLLGLLRQTKGEKKGELGEVFLKQVMQLEKDVQEEGRILGELLLKEKKKD</sequence>
<evidence type="ECO:0000256" key="8">
    <source>
        <dbReference type="ARBA" id="ARBA00022723"/>
    </source>
</evidence>
<name>A0A8H5FLA3_9AGAR</name>